<reference evidence="3 4" key="1">
    <citation type="submission" date="2013-12" db="EMBL/GenBank/DDBJ databases">
        <authorList>
            <consortium name="DOE Joint Genome Institute"/>
            <person name="Smidt H."/>
            <person name="Huntemann M."/>
            <person name="Han J."/>
            <person name="Chen A."/>
            <person name="Kyrpides N."/>
            <person name="Mavromatis K."/>
            <person name="Markowitz V."/>
            <person name="Palaniappan K."/>
            <person name="Ivanova N."/>
            <person name="Schaumberg A."/>
            <person name="Pati A."/>
            <person name="Liolios K."/>
            <person name="Nordberg H.P."/>
            <person name="Cantor M.N."/>
            <person name="Hua S.X."/>
            <person name="Woyke T."/>
        </authorList>
    </citation>
    <scope>NUCLEOTIDE SEQUENCE [LARGE SCALE GENOMIC DNA]</scope>
    <source>
        <strain evidence="4">DSM 15288</strain>
    </source>
</reference>
<sequence>MTSVERVEKIIALLRAHSVQGISVIDLAKACAVPLATIQHDLEMMLNSFEVQLPIFTDQDEQDDEERGDYEEDLFEPHVKWYLLQSDSHKSLFHINIGEALALVDTLNLLATESSEKETLKQKLLAPFDFEQEGNYRLIKGNLTPLELIAPELFLSLENSILQKKKIQFKYGEKMVIVEPLGLVYYSRLRCWYLVARHDEIVKSYHFHKIEDILKLNEGFELPEHFKLKAWLAPHWGMEFGKPMDVKVRFYERSHTLDKLKKDVAHRPSCILSQEQANTWVMEDQIIGENEFITWLLGFGSAAEVLEPQELRGKMRERVSQALSRYLQE</sequence>
<dbReference type="PANTHER" id="PTHR34580">
    <property type="match status" value="1"/>
</dbReference>
<dbReference type="InterPro" id="IPR057727">
    <property type="entry name" value="WCX_dom"/>
</dbReference>
<dbReference type="InterPro" id="IPR026881">
    <property type="entry name" value="WYL_dom"/>
</dbReference>
<dbReference type="RefSeq" id="WP_006715079.1">
    <property type="nucleotide sequence ID" value="NZ_CP007032.1"/>
</dbReference>
<dbReference type="Proteomes" id="UP000010847">
    <property type="component" value="Chromosome"/>
</dbReference>
<dbReference type="AlphaFoldDB" id="W0EBG2"/>
<gene>
    <name evidence="3" type="ORF">DESME_04535</name>
</gene>
<dbReference type="Pfam" id="PF25583">
    <property type="entry name" value="WCX"/>
    <property type="match status" value="1"/>
</dbReference>
<evidence type="ECO:0000313" key="3">
    <source>
        <dbReference type="EMBL" id="AHF06406.1"/>
    </source>
</evidence>
<dbReference type="OrthoDB" id="9767131at2"/>
<evidence type="ECO:0000259" key="2">
    <source>
        <dbReference type="Pfam" id="PF25583"/>
    </source>
</evidence>
<keyword evidence="4" id="KW-1185">Reference proteome</keyword>
<dbReference type="STRING" id="871968.DESME_04535"/>
<evidence type="ECO:0000259" key="1">
    <source>
        <dbReference type="Pfam" id="PF13280"/>
    </source>
</evidence>
<dbReference type="eggNOG" id="COG2378">
    <property type="taxonomic scope" value="Bacteria"/>
</dbReference>
<dbReference type="Pfam" id="PF13280">
    <property type="entry name" value="WYL"/>
    <property type="match status" value="1"/>
</dbReference>
<dbReference type="InterPro" id="IPR051534">
    <property type="entry name" value="CBASS_pafABC_assoc_protein"/>
</dbReference>
<feature type="domain" description="WCX" evidence="2">
    <location>
        <begin position="243"/>
        <end position="323"/>
    </location>
</feature>
<accession>W0EBG2</accession>
<dbReference type="PROSITE" id="PS52050">
    <property type="entry name" value="WYL"/>
    <property type="match status" value="1"/>
</dbReference>
<protein>
    <submittedName>
        <fullName evidence="3">Uncharacterized protein</fullName>
    </submittedName>
</protein>
<dbReference type="PANTHER" id="PTHR34580:SF1">
    <property type="entry name" value="PROTEIN PAFC"/>
    <property type="match status" value="1"/>
</dbReference>
<organism evidence="3 4">
    <name type="scientific">Desulfitobacterium metallireducens DSM 15288</name>
    <dbReference type="NCBI Taxonomy" id="871968"/>
    <lineage>
        <taxon>Bacteria</taxon>
        <taxon>Bacillati</taxon>
        <taxon>Bacillota</taxon>
        <taxon>Clostridia</taxon>
        <taxon>Eubacteriales</taxon>
        <taxon>Desulfitobacteriaceae</taxon>
        <taxon>Desulfitobacterium</taxon>
    </lineage>
</organism>
<evidence type="ECO:0000313" key="4">
    <source>
        <dbReference type="Proteomes" id="UP000010847"/>
    </source>
</evidence>
<proteinExistence type="predicted"/>
<name>W0EBG2_9FIRM</name>
<dbReference type="KEGG" id="dmt:DESME_04535"/>
<feature type="domain" description="WYL" evidence="1">
    <location>
        <begin position="153"/>
        <end position="213"/>
    </location>
</feature>
<dbReference type="HOGENOM" id="CLU_051813_0_0_9"/>
<dbReference type="EMBL" id="CP007032">
    <property type="protein sequence ID" value="AHF06406.1"/>
    <property type="molecule type" value="Genomic_DNA"/>
</dbReference>